<keyword evidence="3" id="KW-1185">Reference proteome</keyword>
<keyword evidence="2" id="KW-0418">Kinase</keyword>
<dbReference type="OrthoDB" id="191037at2759"/>
<dbReference type="AlphaFoldDB" id="A0A1Y2EBU7"/>
<dbReference type="InParanoid" id="A0A1Y2EBU7"/>
<dbReference type="Gene3D" id="3.90.1200.10">
    <property type="match status" value="1"/>
</dbReference>
<accession>A0A1Y2EBU7</accession>
<comment type="caution">
    <text evidence="2">The sequence shown here is derived from an EMBL/GenBank/DDBJ whole genome shotgun (WGS) entry which is preliminary data.</text>
</comment>
<name>A0A1Y2EBU7_9PEZI</name>
<dbReference type="InterPro" id="IPR011009">
    <property type="entry name" value="Kinase-like_dom_sf"/>
</dbReference>
<dbReference type="EMBL" id="MCFJ01000003">
    <property type="protein sequence ID" value="ORY69031.1"/>
    <property type="molecule type" value="Genomic_DNA"/>
</dbReference>
<evidence type="ECO:0000313" key="2">
    <source>
        <dbReference type="EMBL" id="ORY69031.1"/>
    </source>
</evidence>
<gene>
    <name evidence="2" type="ORF">BCR38DRAFT_387045</name>
</gene>
<dbReference type="CDD" id="cd05154">
    <property type="entry name" value="ACAD10_11_N-like"/>
    <property type="match status" value="1"/>
</dbReference>
<protein>
    <submittedName>
        <fullName evidence="2">Kinase-like domain-containing protein</fullName>
    </submittedName>
</protein>
<dbReference type="RefSeq" id="XP_040719318.1">
    <property type="nucleotide sequence ID" value="XM_040857494.1"/>
</dbReference>
<proteinExistence type="predicted"/>
<dbReference type="GeneID" id="63773706"/>
<feature type="domain" description="Aminoglycoside phosphotransferase" evidence="1">
    <location>
        <begin position="31"/>
        <end position="265"/>
    </location>
</feature>
<organism evidence="2 3">
    <name type="scientific">Pseudomassariella vexata</name>
    <dbReference type="NCBI Taxonomy" id="1141098"/>
    <lineage>
        <taxon>Eukaryota</taxon>
        <taxon>Fungi</taxon>
        <taxon>Dikarya</taxon>
        <taxon>Ascomycota</taxon>
        <taxon>Pezizomycotina</taxon>
        <taxon>Sordariomycetes</taxon>
        <taxon>Xylariomycetidae</taxon>
        <taxon>Amphisphaeriales</taxon>
        <taxon>Pseudomassariaceae</taxon>
        <taxon>Pseudomassariella</taxon>
    </lineage>
</organism>
<dbReference type="Proteomes" id="UP000193689">
    <property type="component" value="Unassembled WGS sequence"/>
</dbReference>
<dbReference type="InterPro" id="IPR002575">
    <property type="entry name" value="Aminoglycoside_PTrfase"/>
</dbReference>
<reference evidence="2 3" key="1">
    <citation type="submission" date="2016-07" db="EMBL/GenBank/DDBJ databases">
        <title>Pervasive Adenine N6-methylation of Active Genes in Fungi.</title>
        <authorList>
            <consortium name="DOE Joint Genome Institute"/>
            <person name="Mondo S.J."/>
            <person name="Dannebaum R.O."/>
            <person name="Kuo R.C."/>
            <person name="Labutti K."/>
            <person name="Haridas S."/>
            <person name="Kuo A."/>
            <person name="Salamov A."/>
            <person name="Ahrendt S.R."/>
            <person name="Lipzen A."/>
            <person name="Sullivan W."/>
            <person name="Andreopoulos W.B."/>
            <person name="Clum A."/>
            <person name="Lindquist E."/>
            <person name="Daum C."/>
            <person name="Ramamoorthy G.K."/>
            <person name="Gryganskyi A."/>
            <person name="Culley D."/>
            <person name="Magnuson J.K."/>
            <person name="James T.Y."/>
            <person name="O'Malley M.A."/>
            <person name="Stajich J.E."/>
            <person name="Spatafora J.W."/>
            <person name="Visel A."/>
            <person name="Grigoriev I.V."/>
        </authorList>
    </citation>
    <scope>NUCLEOTIDE SEQUENCE [LARGE SCALE GENOMIC DNA]</scope>
    <source>
        <strain evidence="2 3">CBS 129021</strain>
    </source>
</reference>
<keyword evidence="2" id="KW-0808">Transferase</keyword>
<dbReference type="InterPro" id="IPR052898">
    <property type="entry name" value="ACAD10-like"/>
</dbReference>
<dbReference type="SUPFAM" id="SSF56112">
    <property type="entry name" value="Protein kinase-like (PK-like)"/>
    <property type="match status" value="1"/>
</dbReference>
<dbReference type="PANTHER" id="PTHR47829">
    <property type="entry name" value="HYDROLASE, PUTATIVE (AFU_ORTHOLOGUE AFUA_1G12880)-RELATED"/>
    <property type="match status" value="1"/>
</dbReference>
<dbReference type="PANTHER" id="PTHR47829:SF1">
    <property type="entry name" value="HAD FAMILY PHOSPHATASE"/>
    <property type="match status" value="1"/>
</dbReference>
<dbReference type="Gene3D" id="3.30.200.20">
    <property type="entry name" value="Phosphorylase Kinase, domain 1"/>
    <property type="match status" value="1"/>
</dbReference>
<dbReference type="GO" id="GO:0016301">
    <property type="term" value="F:kinase activity"/>
    <property type="evidence" value="ECO:0007669"/>
    <property type="project" value="UniProtKB-KW"/>
</dbReference>
<dbReference type="Pfam" id="PF01636">
    <property type="entry name" value="APH"/>
    <property type="match status" value="1"/>
</dbReference>
<sequence length="378" mass="42615">MAGIVRQPIDTSALSEYIKENVALIKLPFSLKQFSHGQSNPTYEITSSTGDKFVLRKKPPGNLVSKTAHRIEREYEVIKALEQTNVPVPKTYCFCEDPAVIGSAFYIMEFLDGRIFEEPWLPGLDPEKRTNIWKEAVATLGKLHSVDLSKIGLDGWRKPTSFYSRQIASLGRISIAQARTTSESTGQEVGPLPHYEELLSFFSDVKTQPVDRRTLVHGDFKLDNLVFHKTKPEVIGILDWEMATEGHPLSDFANLMSPFSWSPGEVPLLTEQALTDDLREVQVKFRPGHVPGLPGMDECKAWYHAYLGWDTTQDMDWAVAFSNFRTAVIMQGIAARVVKGQASGIKARQFALQTLPYALWSQSRIEKIKQTRQSRSKL</sequence>
<dbReference type="InterPro" id="IPR041726">
    <property type="entry name" value="ACAD10_11_N"/>
</dbReference>
<evidence type="ECO:0000259" key="1">
    <source>
        <dbReference type="Pfam" id="PF01636"/>
    </source>
</evidence>
<dbReference type="STRING" id="1141098.A0A1Y2EBU7"/>
<evidence type="ECO:0000313" key="3">
    <source>
        <dbReference type="Proteomes" id="UP000193689"/>
    </source>
</evidence>